<sequence length="170" mass="18809">MNDEKWRGRLTVRRGRRALLAENMETYPEAVGLEFILVRVAAEIAGVWGVEEIQVDFPAIGPSVIARCQKGELRRRGRSLRTIGEIEEWGNRPLRHVAHREDRPCTAPGRWGTPADRTDERAGQMAGACLAAAMAGPVTGTFTEVLRVTGRILAGHWEPVCESTALSPER</sequence>
<dbReference type="RefSeq" id="WP_168102340.1">
    <property type="nucleotide sequence ID" value="NZ_JAATEN010000009.1"/>
</dbReference>
<proteinExistence type="predicted"/>
<dbReference type="EMBL" id="JAATEN010000009">
    <property type="protein sequence ID" value="NJQ01728.1"/>
    <property type="molecule type" value="Genomic_DNA"/>
</dbReference>
<evidence type="ECO:0000313" key="2">
    <source>
        <dbReference type="Proteomes" id="UP000695264"/>
    </source>
</evidence>
<organism evidence="1 2">
    <name type="scientific">Streptomyces zingiberis</name>
    <dbReference type="NCBI Taxonomy" id="2053010"/>
    <lineage>
        <taxon>Bacteria</taxon>
        <taxon>Bacillati</taxon>
        <taxon>Actinomycetota</taxon>
        <taxon>Actinomycetes</taxon>
        <taxon>Kitasatosporales</taxon>
        <taxon>Streptomycetaceae</taxon>
        <taxon>Streptomyces</taxon>
    </lineage>
</organism>
<gene>
    <name evidence="1" type="ORF">HCK00_14610</name>
</gene>
<reference evidence="1 2" key="1">
    <citation type="submission" date="2020-03" db="EMBL/GenBank/DDBJ databases">
        <title>WGS of actinomycetes isolated from Thailand.</title>
        <authorList>
            <person name="Thawai C."/>
        </authorList>
    </citation>
    <scope>NUCLEOTIDE SEQUENCE [LARGE SCALE GENOMIC DNA]</scope>
    <source>
        <strain evidence="1 2">PLAI 1-29</strain>
    </source>
</reference>
<name>A0ABX1BZI1_9ACTN</name>
<accession>A0ABX1BZI1</accession>
<keyword evidence="2" id="KW-1185">Reference proteome</keyword>
<protein>
    <submittedName>
        <fullName evidence="1">Uncharacterized protein</fullName>
    </submittedName>
</protein>
<dbReference type="Proteomes" id="UP000695264">
    <property type="component" value="Unassembled WGS sequence"/>
</dbReference>
<evidence type="ECO:0000313" key="1">
    <source>
        <dbReference type="EMBL" id="NJQ01728.1"/>
    </source>
</evidence>
<comment type="caution">
    <text evidence="1">The sequence shown here is derived from an EMBL/GenBank/DDBJ whole genome shotgun (WGS) entry which is preliminary data.</text>
</comment>